<evidence type="ECO:0000313" key="2">
    <source>
        <dbReference type="EMBL" id="MBX3889406.1"/>
    </source>
</evidence>
<dbReference type="EMBL" id="QGBI01000004">
    <property type="protein sequence ID" value="MBX3889406.1"/>
    <property type="molecule type" value="Genomic_DNA"/>
</dbReference>
<accession>A0A9Q3QJX4</accession>
<protein>
    <submittedName>
        <fullName evidence="2">DUF3005 domain-containing protein</fullName>
    </submittedName>
</protein>
<organism evidence="2 3">
    <name type="scientific">Ralstonia pickettii</name>
    <name type="common">Burkholderia pickettii</name>
    <dbReference type="NCBI Taxonomy" id="329"/>
    <lineage>
        <taxon>Bacteria</taxon>
        <taxon>Pseudomonadati</taxon>
        <taxon>Pseudomonadota</taxon>
        <taxon>Betaproteobacteria</taxon>
        <taxon>Burkholderiales</taxon>
        <taxon>Burkholderiaceae</taxon>
        <taxon>Ralstonia</taxon>
    </lineage>
</organism>
<feature type="compositionally biased region" description="Polar residues" evidence="1">
    <location>
        <begin position="1"/>
        <end position="11"/>
    </location>
</feature>
<sequence length="151" mass="16224">MHNAEHNQAQPQPEEPVTRQPEGAKLTEPPPDSPRNDPLARASRRIRSVDAAGAEASDNTIDTDGKGLEAAKSASQWQDNVIYSNASLDNSRPEPDPAAPIAGVDSRPSQGRPTIAVQPGQRVVMRGVVDETARNGTRAAQRFSVEEDEQP</sequence>
<gene>
    <name evidence="2" type="ORF">DEE74_05960</name>
</gene>
<reference evidence="2" key="1">
    <citation type="submission" date="2018-06" db="EMBL/GenBank/DDBJ databases">
        <authorList>
            <person name="O'Rourke A."/>
        </authorList>
    </citation>
    <scope>NUCLEOTIDE SEQUENCE</scope>
    <source>
        <strain evidence="2">132550021-3</strain>
    </source>
</reference>
<evidence type="ECO:0000256" key="1">
    <source>
        <dbReference type="SAM" id="MobiDB-lite"/>
    </source>
</evidence>
<dbReference type="RefSeq" id="WP_116575116.1">
    <property type="nucleotide sequence ID" value="NZ_JACBXL010000003.1"/>
</dbReference>
<dbReference type="Proteomes" id="UP001199322">
    <property type="component" value="Unassembled WGS sequence"/>
</dbReference>
<dbReference type="Pfam" id="PF11448">
    <property type="entry name" value="DUF3005"/>
    <property type="match status" value="1"/>
</dbReference>
<dbReference type="AlphaFoldDB" id="A0A9Q3QJX4"/>
<feature type="region of interest" description="Disordered" evidence="1">
    <location>
        <begin position="131"/>
        <end position="151"/>
    </location>
</feature>
<name>A0A9Q3QJX4_RALPI</name>
<dbReference type="InterPro" id="IPR021551">
    <property type="entry name" value="DUF3005"/>
</dbReference>
<comment type="caution">
    <text evidence="2">The sequence shown here is derived from an EMBL/GenBank/DDBJ whole genome shotgun (WGS) entry which is preliminary data.</text>
</comment>
<evidence type="ECO:0000313" key="3">
    <source>
        <dbReference type="Proteomes" id="UP001199322"/>
    </source>
</evidence>
<feature type="compositionally biased region" description="Polar residues" evidence="1">
    <location>
        <begin position="73"/>
        <end position="90"/>
    </location>
</feature>
<feature type="region of interest" description="Disordered" evidence="1">
    <location>
        <begin position="1"/>
        <end position="114"/>
    </location>
</feature>
<proteinExistence type="predicted"/>